<organism evidence="2 3">
    <name type="scientific">Pectobacterium aquaticum</name>
    <dbReference type="NCBI Taxonomy" id="2204145"/>
    <lineage>
        <taxon>Bacteria</taxon>
        <taxon>Pseudomonadati</taxon>
        <taxon>Pseudomonadota</taxon>
        <taxon>Gammaproteobacteria</taxon>
        <taxon>Enterobacterales</taxon>
        <taxon>Pectobacteriaceae</taxon>
        <taxon>Pectobacterium</taxon>
    </lineage>
</organism>
<dbReference type="Proteomes" id="UP000256817">
    <property type="component" value="Unassembled WGS sequence"/>
</dbReference>
<keyword evidence="4" id="KW-1185">Reference proteome</keyword>
<protein>
    <submittedName>
        <fullName evidence="2">Uncharacterized protein</fullName>
    </submittedName>
</protein>
<gene>
    <name evidence="2" type="ORF">DMB84_018750</name>
    <name evidence="1" type="ORF">DMB85_018655</name>
</gene>
<dbReference type="RefSeq" id="WP_116167176.1">
    <property type="nucleotide sequence ID" value="NZ_QHJS02000081.1"/>
</dbReference>
<dbReference type="Proteomes" id="UP000256540">
    <property type="component" value="Unassembled WGS sequence"/>
</dbReference>
<evidence type="ECO:0000313" key="1">
    <source>
        <dbReference type="EMBL" id="RRO04081.1"/>
    </source>
</evidence>
<reference evidence="3 4" key="1">
    <citation type="submission" date="2018-11" db="EMBL/GenBank/DDBJ databases">
        <title>Draft genome sequences of proposed Pectobacterium aquaticum sp. nov. isolated in France from fresh water.</title>
        <authorList>
            <person name="Pedron J."/>
            <person name="Barny M.A."/>
        </authorList>
    </citation>
    <scope>NUCLEOTIDE SEQUENCE [LARGE SCALE GENOMIC DNA]</scope>
    <source>
        <strain evidence="2 3">A127-S21-F16</strain>
        <strain evidence="1 4">A35-S23-M15</strain>
    </source>
</reference>
<name>A0AA93AIW7_9GAMM</name>
<dbReference type="EMBL" id="QHJW02000059">
    <property type="protein sequence ID" value="RRO04081.1"/>
    <property type="molecule type" value="Genomic_DNA"/>
</dbReference>
<sequence>MRSLYRAFCSCNHWRYKDIDEQTVFFETFHTEDAGERLRALLANMWGVPESSVIVYNVYSEKELLLDSMDDSPVSNDEKLFEAGWSSEKQQPFYINQEDWPLMLVSPRTHERLIKAFMSISQIGCGGKEAVHG</sequence>
<dbReference type="EMBL" id="QHJS02000081">
    <property type="protein sequence ID" value="RRO13316.1"/>
    <property type="molecule type" value="Genomic_DNA"/>
</dbReference>
<evidence type="ECO:0000313" key="4">
    <source>
        <dbReference type="Proteomes" id="UP000256817"/>
    </source>
</evidence>
<evidence type="ECO:0000313" key="2">
    <source>
        <dbReference type="EMBL" id="RRO13316.1"/>
    </source>
</evidence>
<evidence type="ECO:0000313" key="3">
    <source>
        <dbReference type="Proteomes" id="UP000256540"/>
    </source>
</evidence>
<dbReference type="AlphaFoldDB" id="A0AA93AIW7"/>
<accession>A0AA93AIW7</accession>
<proteinExistence type="predicted"/>
<comment type="caution">
    <text evidence="2">The sequence shown here is derived from an EMBL/GenBank/DDBJ whole genome shotgun (WGS) entry which is preliminary data.</text>
</comment>